<reference evidence="3 4" key="1">
    <citation type="journal article" date="2003" name="Int. J. Syst. Evol. Microbiol.">
        <title>Bacillus nealsonii sp. nov., isolated from a spacecraft-assembly facility, whose spores are gamma-radiation resistant.</title>
        <authorList>
            <person name="Venkateswaran K."/>
            <person name="Kempf M."/>
            <person name="Chen F."/>
            <person name="Satomi M."/>
            <person name="Nicholson W."/>
            <person name="Kern R."/>
        </authorList>
    </citation>
    <scope>NUCLEOTIDE SEQUENCE [LARGE SCALE GENOMIC DNA]</scope>
    <source>
        <strain evidence="3 4">FO-92</strain>
    </source>
</reference>
<dbReference type="Pfam" id="PF01546">
    <property type="entry name" value="Peptidase_M20"/>
    <property type="match status" value="1"/>
</dbReference>
<dbReference type="GO" id="GO:0071713">
    <property type="term" value="F:para-aminobenzoyl-glutamate hydrolase activity"/>
    <property type="evidence" value="ECO:0007669"/>
    <property type="project" value="TreeGrafter"/>
</dbReference>
<dbReference type="InterPro" id="IPR017439">
    <property type="entry name" value="Amidohydrolase"/>
</dbReference>
<dbReference type="OrthoDB" id="9776731at2"/>
<evidence type="ECO:0000256" key="1">
    <source>
        <dbReference type="PIRSR" id="PIRSR005962-1"/>
    </source>
</evidence>
<dbReference type="Pfam" id="PF07687">
    <property type="entry name" value="M20_dimer"/>
    <property type="match status" value="1"/>
</dbReference>
<dbReference type="GO" id="GO:0046657">
    <property type="term" value="P:folic acid catabolic process"/>
    <property type="evidence" value="ECO:0007669"/>
    <property type="project" value="TreeGrafter"/>
</dbReference>
<dbReference type="InterPro" id="IPR011650">
    <property type="entry name" value="Peptidase_M20_dimer"/>
</dbReference>
<dbReference type="PIRSF" id="PIRSF005962">
    <property type="entry name" value="Pept_M20D_amidohydro"/>
    <property type="match status" value="1"/>
</dbReference>
<keyword evidence="4" id="KW-1185">Reference proteome</keyword>
<organism evidence="3 4">
    <name type="scientific">Niallia nealsonii</name>
    <dbReference type="NCBI Taxonomy" id="115979"/>
    <lineage>
        <taxon>Bacteria</taxon>
        <taxon>Bacillati</taxon>
        <taxon>Bacillota</taxon>
        <taxon>Bacilli</taxon>
        <taxon>Bacillales</taxon>
        <taxon>Bacillaceae</taxon>
        <taxon>Niallia</taxon>
    </lineage>
</organism>
<dbReference type="InterPro" id="IPR052030">
    <property type="entry name" value="Peptidase_M20/M20A_hydrolases"/>
</dbReference>
<comment type="caution">
    <text evidence="3">The sequence shown here is derived from an EMBL/GenBank/DDBJ whole genome shotgun (WGS) entry which is preliminary data.</text>
</comment>
<gene>
    <name evidence="3" type="ORF">CWS01_09870</name>
</gene>
<name>A0A2N0Z2S1_9BACI</name>
<evidence type="ECO:0000259" key="2">
    <source>
        <dbReference type="Pfam" id="PF07687"/>
    </source>
</evidence>
<dbReference type="GO" id="GO:0005737">
    <property type="term" value="C:cytoplasm"/>
    <property type="evidence" value="ECO:0007669"/>
    <property type="project" value="TreeGrafter"/>
</dbReference>
<dbReference type="GO" id="GO:0046872">
    <property type="term" value="F:metal ion binding"/>
    <property type="evidence" value="ECO:0007669"/>
    <property type="project" value="UniProtKB-KW"/>
</dbReference>
<dbReference type="InterPro" id="IPR002933">
    <property type="entry name" value="Peptidase_M20"/>
</dbReference>
<feature type="binding site" evidence="1">
    <location>
        <position position="194"/>
    </location>
    <ligand>
        <name>Mn(2+)</name>
        <dbReference type="ChEBI" id="CHEBI:29035"/>
        <label>2</label>
    </ligand>
</feature>
<feature type="binding site" evidence="1">
    <location>
        <position position="136"/>
    </location>
    <ligand>
        <name>Mn(2+)</name>
        <dbReference type="ChEBI" id="CHEBI:29035"/>
        <label>2</label>
    </ligand>
</feature>
<keyword evidence="3" id="KW-0378">Hydrolase</keyword>
<sequence>MNVIEQRRDFHRYPEQGFLEFRTASIVAQTLKKLGFEVLCGKEAMVPEARFGVPQEEQLTKAYHQALKQGADPLLLKRMQGGNTAVVGIWRGGEQKSPIAFRFDMDALPIKESEEEGHLPFKEGYASCMTGSMHACGHDGHTAIGLTFAEKIAEAAPSQTIKLIFQPAEEGGRGAVSMVEKGILDDVRHLFCLHLGLNLPLGEVHGGISNFLATSKLKVIFKGIPSHAGASPEKGANALLAASTALLNIHALPRFSGEKTRINVGVLEGGTAANIIPAYAQMILETRAESWEVNEELKKRVEKIIVGSGAMHGVQTKMEVIGEATTAASNPELMELVVEEAKKVQGFTKFQLESNSNLGSEDATFMMRRVQEYGGKATYMIIGSPLPAPHHHHRFDIDEKVLPMSVELLTRIAKSVCNH</sequence>
<dbReference type="PANTHER" id="PTHR30575:SF3">
    <property type="entry name" value="PEPTIDASE M20 DIMERISATION DOMAIN-CONTAINING PROTEIN"/>
    <property type="match status" value="1"/>
</dbReference>
<dbReference type="NCBIfam" id="TIGR01891">
    <property type="entry name" value="amidohydrolases"/>
    <property type="match status" value="1"/>
</dbReference>
<feature type="binding site" evidence="1">
    <location>
        <position position="138"/>
    </location>
    <ligand>
        <name>Mn(2+)</name>
        <dbReference type="ChEBI" id="CHEBI:29035"/>
        <label>2</label>
    </ligand>
</feature>
<dbReference type="Proteomes" id="UP000233375">
    <property type="component" value="Unassembled WGS sequence"/>
</dbReference>
<feature type="binding site" evidence="1">
    <location>
        <position position="170"/>
    </location>
    <ligand>
        <name>Mn(2+)</name>
        <dbReference type="ChEBI" id="CHEBI:29035"/>
        <label>2</label>
    </ligand>
</feature>
<keyword evidence="1" id="KW-0464">Manganese</keyword>
<dbReference type="AlphaFoldDB" id="A0A2N0Z2S1"/>
<evidence type="ECO:0000313" key="3">
    <source>
        <dbReference type="EMBL" id="PKG23800.1"/>
    </source>
</evidence>
<feature type="domain" description="Peptidase M20 dimerisation" evidence="2">
    <location>
        <begin position="217"/>
        <end position="305"/>
    </location>
</feature>
<evidence type="ECO:0000313" key="4">
    <source>
        <dbReference type="Proteomes" id="UP000233375"/>
    </source>
</evidence>
<dbReference type="GO" id="GO:0016805">
    <property type="term" value="F:dipeptidase activity"/>
    <property type="evidence" value="ECO:0007669"/>
    <property type="project" value="TreeGrafter"/>
</dbReference>
<dbReference type="SUPFAM" id="SSF55031">
    <property type="entry name" value="Bacterial exopeptidase dimerisation domain"/>
    <property type="match status" value="1"/>
</dbReference>
<dbReference type="SUPFAM" id="SSF53187">
    <property type="entry name" value="Zn-dependent exopeptidases"/>
    <property type="match status" value="1"/>
</dbReference>
<dbReference type="EMBL" id="PISE01000019">
    <property type="protein sequence ID" value="PKG23800.1"/>
    <property type="molecule type" value="Genomic_DNA"/>
</dbReference>
<dbReference type="PANTHER" id="PTHR30575">
    <property type="entry name" value="PEPTIDASE M20"/>
    <property type="match status" value="1"/>
</dbReference>
<proteinExistence type="predicted"/>
<dbReference type="RefSeq" id="WP_101177031.1">
    <property type="nucleotide sequence ID" value="NZ_PISE01000019.1"/>
</dbReference>
<feature type="binding site" evidence="1">
    <location>
        <position position="391"/>
    </location>
    <ligand>
        <name>Mn(2+)</name>
        <dbReference type="ChEBI" id="CHEBI:29035"/>
        <label>2</label>
    </ligand>
</feature>
<accession>A0A2N0Z2S1</accession>
<comment type="cofactor">
    <cofactor evidence="1">
        <name>Mn(2+)</name>
        <dbReference type="ChEBI" id="CHEBI:29035"/>
    </cofactor>
    <text evidence="1">The Mn(2+) ion enhances activity.</text>
</comment>
<protein>
    <submittedName>
        <fullName evidence="3">Amidohydrolase</fullName>
    </submittedName>
</protein>
<keyword evidence="1" id="KW-0479">Metal-binding</keyword>
<dbReference type="Gene3D" id="3.40.630.10">
    <property type="entry name" value="Zn peptidases"/>
    <property type="match status" value="2"/>
</dbReference>
<dbReference type="InterPro" id="IPR036264">
    <property type="entry name" value="Bact_exopeptidase_dim_dom"/>
</dbReference>